<dbReference type="InterPro" id="IPR002015">
    <property type="entry name" value="Proteasome/cyclosome_rpt"/>
</dbReference>
<keyword evidence="4" id="KW-0472">Membrane</keyword>
<dbReference type="InterPro" id="IPR048570">
    <property type="entry name" value="PSMD1_RPN2_N"/>
</dbReference>
<evidence type="ECO:0000256" key="1">
    <source>
        <dbReference type="ARBA" id="ARBA00022737"/>
    </source>
</evidence>
<dbReference type="InterPro" id="IPR011989">
    <property type="entry name" value="ARM-like"/>
</dbReference>
<dbReference type="GO" id="GO:0043161">
    <property type="term" value="P:proteasome-mediated ubiquitin-dependent protein catabolic process"/>
    <property type="evidence" value="ECO:0007669"/>
    <property type="project" value="TreeGrafter"/>
</dbReference>
<keyword evidence="2" id="KW-0647">Proteasome</keyword>
<evidence type="ECO:0000256" key="3">
    <source>
        <dbReference type="SAM" id="MobiDB-lite"/>
    </source>
</evidence>
<feature type="compositionally biased region" description="Basic and acidic residues" evidence="3">
    <location>
        <begin position="316"/>
        <end position="328"/>
    </location>
</feature>
<feature type="compositionally biased region" description="Polar residues" evidence="3">
    <location>
        <begin position="301"/>
        <end position="312"/>
    </location>
</feature>
<keyword evidence="4" id="KW-0812">Transmembrane</keyword>
<dbReference type="EMBL" id="JAQQBS010000002">
    <property type="protein sequence ID" value="KAK0171831.1"/>
    <property type="molecule type" value="Genomic_DNA"/>
</dbReference>
<feature type="transmembrane region" description="Helical" evidence="4">
    <location>
        <begin position="937"/>
        <end position="960"/>
    </location>
</feature>
<dbReference type="PANTHER" id="PTHR10943:SF2">
    <property type="entry name" value="26S PROTEASOME NON-ATPASE REGULATORY SUBUNIT 1"/>
    <property type="match status" value="1"/>
</dbReference>
<organism evidence="6 7">
    <name type="scientific">Microctonus aethiopoides</name>
    <dbReference type="NCBI Taxonomy" id="144406"/>
    <lineage>
        <taxon>Eukaryota</taxon>
        <taxon>Metazoa</taxon>
        <taxon>Ecdysozoa</taxon>
        <taxon>Arthropoda</taxon>
        <taxon>Hexapoda</taxon>
        <taxon>Insecta</taxon>
        <taxon>Pterygota</taxon>
        <taxon>Neoptera</taxon>
        <taxon>Endopterygota</taxon>
        <taxon>Hymenoptera</taxon>
        <taxon>Apocrita</taxon>
        <taxon>Ichneumonoidea</taxon>
        <taxon>Braconidae</taxon>
        <taxon>Euphorinae</taxon>
        <taxon>Microctonus</taxon>
    </lineage>
</organism>
<dbReference type="Pfam" id="PF01851">
    <property type="entry name" value="PC_rep"/>
    <property type="match status" value="3"/>
</dbReference>
<dbReference type="Proteomes" id="UP001168990">
    <property type="component" value="Unassembled WGS sequence"/>
</dbReference>
<keyword evidence="1" id="KW-0677">Repeat</keyword>
<dbReference type="GO" id="GO:0005634">
    <property type="term" value="C:nucleus"/>
    <property type="evidence" value="ECO:0007669"/>
    <property type="project" value="TreeGrafter"/>
</dbReference>
<evidence type="ECO:0000313" key="6">
    <source>
        <dbReference type="EMBL" id="KAK0171831.1"/>
    </source>
</evidence>
<dbReference type="Gene3D" id="1.25.10.10">
    <property type="entry name" value="Leucine-rich Repeat Variant"/>
    <property type="match status" value="1"/>
</dbReference>
<feature type="region of interest" description="Disordered" evidence="3">
    <location>
        <begin position="301"/>
        <end position="328"/>
    </location>
</feature>
<dbReference type="GO" id="GO:0034515">
    <property type="term" value="C:proteasome storage granule"/>
    <property type="evidence" value="ECO:0007669"/>
    <property type="project" value="TreeGrafter"/>
</dbReference>
<evidence type="ECO:0000256" key="2">
    <source>
        <dbReference type="ARBA" id="ARBA00022942"/>
    </source>
</evidence>
<accession>A0AA39FLX8</accession>
<comment type="caution">
    <text evidence="6">The sequence shown here is derived from an EMBL/GenBank/DDBJ whole genome shotgun (WGS) entry which is preliminary data.</text>
</comment>
<feature type="transmembrane region" description="Helical" evidence="4">
    <location>
        <begin position="1169"/>
        <end position="1191"/>
    </location>
</feature>
<dbReference type="GO" id="GO:0008540">
    <property type="term" value="C:proteasome regulatory particle, base subcomplex"/>
    <property type="evidence" value="ECO:0007669"/>
    <property type="project" value="TreeGrafter"/>
</dbReference>
<gene>
    <name evidence="6" type="ORF">PV328_005230</name>
</gene>
<sequence length="1215" mass="137704">MNITSAAGIISLLEEPMPELKVFALSKLDMIVDEFWPEISEAIEKIEILHEDKGFDQHELAALVASKVYYHLGSFEDSLTYALGAGELFDVNARNEYVDTTIAKCIDYYTQQRVLDVEGKLLPGHKGIDPRLEGIVNRMFQRCLDDHQYRQALGLALETRRMDIFEASIMQSDDISGMLSYAFQVAMSLIQNRGFRNTVLRCLVNLYRNLGTPDYVNMCQCLIFLDDPLAVAELLDRLSKGKQDCVLMAYQIAFDLYESATQQFLGRVLQALRATAPIPSALMVKPIVKPAKAPIVNATTNETTPITESENSVPAIEEKSERSVESLTKEERAQQERVDALSSILGGEVSIDLHLQFLIRSNHTDMLILKNTKDAIRVSICHTATVIANAFMHSGTTSDQFLRDNLEWLSRATNWAKLTATASLGVIHRGHEQEALALMQSYLPRDTGAGAGYSEGGGLYALGLIHANHGATITDYLLGQLKDAQNEMVRHGGCLGLGLAAMGSHRQDVYEQLKFNLYQDDAVTGEAAGISMGMVMLGSKSTQAIEDMVAYAQETQHEKILRGLAVGIAFTMYGRLEEADPLVTSLCADKDPILRRSGMYTLAMAYCGTGNNQAIRKLLHVAVSDVNDDVRRAAVTGLGFLLFRGIAFIGDEKYLNHNSLWSSKFTSVILFNKNSFVITLKGDNQWLQKPQVYVITVYSPIEFNETLHHLKNSQWWQHTATYLILDKTSKNSTCGNNIPDILWMCWKMNLLSVTVLCLTDSIPILYTANPFTNRTHKSWNIINKNKNKQMTFYYQKYQTSLICNDLYYDKTMHLDGYELETLVAINGIDKSIKIYLDSNQSGWEMLQGLDGTAMRHIFHHMNVTLNILPYKLSEPYYRGDKVPTEVLWSINKGKYDIDLHAWYRTTLGTNTSTYPLWQKGPRILTQRKSPLTAWEKFVLFFQPWIIISLLTISLMSIIVLKIYWNENIILAGLDMLRLIINTSILKIPVTHSGRIYFTVVLIYFVIVNGLFQGKLAAILTKPVSRRQVNDLNDLKIYHHTVKGYKTYNRYLDSEVQDLFIGQDTFDCDMSVVDDENTACIREGMDLMQFAYRYDLHLSENIIVNQYYAFAVAKDWPLLKRVDCSLMAVVETGLIDFWYDNITQKLLENMNRHKLEASITKFDVIQLSSLMFAFNALSIGLVAASICFIIELKCQRVLYRISKWINMLFNRVKVLM</sequence>
<reference evidence="6" key="2">
    <citation type="submission" date="2023-03" db="EMBL/GenBank/DDBJ databases">
        <authorList>
            <person name="Inwood S.N."/>
            <person name="Skelly J.G."/>
            <person name="Guhlin J."/>
            <person name="Harrop T.W.R."/>
            <person name="Goldson S.G."/>
            <person name="Dearden P.K."/>
        </authorList>
    </citation>
    <scope>NUCLEOTIDE SEQUENCE</scope>
    <source>
        <strain evidence="6">Irish</strain>
        <tissue evidence="6">Whole body</tissue>
    </source>
</reference>
<dbReference type="AlphaFoldDB" id="A0AA39FLX8"/>
<feature type="domain" description="26S proteasome non-ATPase regulatory subunit 1/RPN2 N-terminal" evidence="5">
    <location>
        <begin position="4"/>
        <end position="275"/>
    </location>
</feature>
<keyword evidence="4" id="KW-1133">Transmembrane helix</keyword>
<keyword evidence="7" id="KW-1185">Reference proteome</keyword>
<protein>
    <recommendedName>
        <fullName evidence="5">26S proteasome non-ATPase regulatory subunit 1/RPN2 N-terminal domain-containing protein</fullName>
    </recommendedName>
</protein>
<evidence type="ECO:0000259" key="5">
    <source>
        <dbReference type="Pfam" id="PF21505"/>
    </source>
</evidence>
<proteinExistence type="predicted"/>
<evidence type="ECO:0000256" key="4">
    <source>
        <dbReference type="SAM" id="Phobius"/>
    </source>
</evidence>
<dbReference type="Pfam" id="PF21505">
    <property type="entry name" value="RPN2_N"/>
    <property type="match status" value="1"/>
</dbReference>
<evidence type="ECO:0000313" key="7">
    <source>
        <dbReference type="Proteomes" id="UP001168990"/>
    </source>
</evidence>
<dbReference type="InterPro" id="IPR016024">
    <property type="entry name" value="ARM-type_fold"/>
</dbReference>
<dbReference type="SUPFAM" id="SSF48371">
    <property type="entry name" value="ARM repeat"/>
    <property type="match status" value="1"/>
</dbReference>
<dbReference type="PANTHER" id="PTHR10943">
    <property type="entry name" value="26S PROTEASOME NON-ATPASE REGULATORY SUBUNIT"/>
    <property type="match status" value="1"/>
</dbReference>
<dbReference type="FunFam" id="1.25.10.10:FF:000426">
    <property type="entry name" value="Proteasome 26S subunit, non-ATPase 1"/>
    <property type="match status" value="1"/>
</dbReference>
<dbReference type="SUPFAM" id="SSF53850">
    <property type="entry name" value="Periplasmic binding protein-like II"/>
    <property type="match status" value="1"/>
</dbReference>
<feature type="transmembrane region" description="Helical" evidence="4">
    <location>
        <begin position="995"/>
        <end position="1017"/>
    </location>
</feature>
<reference evidence="6" key="1">
    <citation type="journal article" date="2023" name="bioRxiv">
        <title>Scaffold-level genome assemblies of two parasitoid biocontrol wasps reveal the parthenogenesis mechanism and an associated novel virus.</title>
        <authorList>
            <person name="Inwood S."/>
            <person name="Skelly J."/>
            <person name="Guhlin J."/>
            <person name="Harrop T."/>
            <person name="Goldson S."/>
            <person name="Dearden P."/>
        </authorList>
    </citation>
    <scope>NUCLEOTIDE SEQUENCE</scope>
    <source>
        <strain evidence="6">Irish</strain>
        <tissue evidence="6">Whole body</tissue>
    </source>
</reference>
<name>A0AA39FLX8_9HYME</name>